<name>A0ABD5PID5_9EURY</name>
<dbReference type="PANTHER" id="PTHR43664:SF1">
    <property type="entry name" value="BETA-METHYLMALYL-COA DEHYDRATASE"/>
    <property type="match status" value="1"/>
</dbReference>
<reference evidence="2 3" key="1">
    <citation type="journal article" date="2019" name="Int. J. Syst. Evol. Microbiol.">
        <title>The Global Catalogue of Microorganisms (GCM) 10K type strain sequencing project: providing services to taxonomists for standard genome sequencing and annotation.</title>
        <authorList>
            <consortium name="The Broad Institute Genomics Platform"/>
            <consortium name="The Broad Institute Genome Sequencing Center for Infectious Disease"/>
            <person name="Wu L."/>
            <person name="Ma J."/>
        </authorList>
    </citation>
    <scope>NUCLEOTIDE SEQUENCE [LARGE SCALE GENOMIC DNA]</scope>
    <source>
        <strain evidence="2 3">WLHS5</strain>
    </source>
</reference>
<dbReference type="Proteomes" id="UP001595898">
    <property type="component" value="Unassembled WGS sequence"/>
</dbReference>
<sequence length="160" mass="18151">MRYQARGKYYEELEVGDIYEHRPGRTMTEFDNTLWTLSSLNMQPLHLDRHFAEETEFGERLMNSMFTLSVVVGAQVTDLTMGTTVANLGFEEISFPRPVFVGDTVYSETEIIDKRTSESRDDSGIVTFEHRGINQDGETVCSCTRVALMKHAPDAADLQT</sequence>
<dbReference type="RefSeq" id="WP_250142388.1">
    <property type="nucleotide sequence ID" value="NZ_JALIQP010000007.1"/>
</dbReference>
<dbReference type="Pfam" id="PF01575">
    <property type="entry name" value="MaoC_dehydratas"/>
    <property type="match status" value="1"/>
</dbReference>
<keyword evidence="3" id="KW-1185">Reference proteome</keyword>
<evidence type="ECO:0000259" key="1">
    <source>
        <dbReference type="Pfam" id="PF01575"/>
    </source>
</evidence>
<protein>
    <submittedName>
        <fullName evidence="2">MaoC family dehydratase</fullName>
    </submittedName>
</protein>
<dbReference type="InterPro" id="IPR052342">
    <property type="entry name" value="MCH/BMMD"/>
</dbReference>
<feature type="domain" description="MaoC-like" evidence="1">
    <location>
        <begin position="15"/>
        <end position="121"/>
    </location>
</feature>
<organism evidence="2 3">
    <name type="scientific">Halosolutus amylolyticus</name>
    <dbReference type="NCBI Taxonomy" id="2932267"/>
    <lineage>
        <taxon>Archaea</taxon>
        <taxon>Methanobacteriati</taxon>
        <taxon>Methanobacteriota</taxon>
        <taxon>Stenosarchaea group</taxon>
        <taxon>Halobacteria</taxon>
        <taxon>Halobacteriales</taxon>
        <taxon>Natrialbaceae</taxon>
        <taxon>Halosolutus</taxon>
    </lineage>
</organism>
<proteinExistence type="predicted"/>
<dbReference type="EMBL" id="JBHSFA010000001">
    <property type="protein sequence ID" value="MFC4540342.1"/>
    <property type="molecule type" value="Genomic_DNA"/>
</dbReference>
<gene>
    <name evidence="2" type="ORF">ACFO5R_00105</name>
</gene>
<dbReference type="AlphaFoldDB" id="A0ABD5PID5"/>
<accession>A0ABD5PID5</accession>
<dbReference type="InterPro" id="IPR029069">
    <property type="entry name" value="HotDog_dom_sf"/>
</dbReference>
<dbReference type="PANTHER" id="PTHR43664">
    <property type="entry name" value="MONOAMINE OXIDASE-RELATED"/>
    <property type="match status" value="1"/>
</dbReference>
<comment type="caution">
    <text evidence="2">The sequence shown here is derived from an EMBL/GenBank/DDBJ whole genome shotgun (WGS) entry which is preliminary data.</text>
</comment>
<dbReference type="CDD" id="cd03451">
    <property type="entry name" value="FkbR2"/>
    <property type="match status" value="1"/>
</dbReference>
<dbReference type="SUPFAM" id="SSF54637">
    <property type="entry name" value="Thioesterase/thiol ester dehydrase-isomerase"/>
    <property type="match status" value="1"/>
</dbReference>
<dbReference type="Gene3D" id="3.10.129.10">
    <property type="entry name" value="Hotdog Thioesterase"/>
    <property type="match status" value="1"/>
</dbReference>
<dbReference type="InterPro" id="IPR002539">
    <property type="entry name" value="MaoC-like_dom"/>
</dbReference>
<evidence type="ECO:0000313" key="3">
    <source>
        <dbReference type="Proteomes" id="UP001595898"/>
    </source>
</evidence>
<evidence type="ECO:0000313" key="2">
    <source>
        <dbReference type="EMBL" id="MFC4540342.1"/>
    </source>
</evidence>